<dbReference type="InterPro" id="IPR005495">
    <property type="entry name" value="LptG/LptF_permease"/>
</dbReference>
<protein>
    <submittedName>
        <fullName evidence="7">Lipopolysaccharide export system permease protein</fullName>
    </submittedName>
</protein>
<feature type="transmembrane region" description="Helical" evidence="6">
    <location>
        <begin position="46"/>
        <end position="73"/>
    </location>
</feature>
<dbReference type="GO" id="GO:0043190">
    <property type="term" value="C:ATP-binding cassette (ABC) transporter complex"/>
    <property type="evidence" value="ECO:0007669"/>
    <property type="project" value="TreeGrafter"/>
</dbReference>
<evidence type="ECO:0000256" key="5">
    <source>
        <dbReference type="ARBA" id="ARBA00023136"/>
    </source>
</evidence>
<dbReference type="STRING" id="1612308.SAMN05444581_103120"/>
<evidence type="ECO:0000256" key="1">
    <source>
        <dbReference type="ARBA" id="ARBA00004651"/>
    </source>
</evidence>
<feature type="transmembrane region" description="Helical" evidence="6">
    <location>
        <begin position="340"/>
        <end position="360"/>
    </location>
</feature>
<dbReference type="AlphaFoldDB" id="A0A1I3XGT8"/>
<organism evidence="7 8">
    <name type="scientific">Methylocapsa palsarum</name>
    <dbReference type="NCBI Taxonomy" id="1612308"/>
    <lineage>
        <taxon>Bacteria</taxon>
        <taxon>Pseudomonadati</taxon>
        <taxon>Pseudomonadota</taxon>
        <taxon>Alphaproteobacteria</taxon>
        <taxon>Hyphomicrobiales</taxon>
        <taxon>Beijerinckiaceae</taxon>
        <taxon>Methylocapsa</taxon>
    </lineage>
</organism>
<name>A0A1I3XGT8_9HYPH</name>
<dbReference type="Pfam" id="PF03739">
    <property type="entry name" value="LptF_LptG"/>
    <property type="match status" value="1"/>
</dbReference>
<evidence type="ECO:0000256" key="3">
    <source>
        <dbReference type="ARBA" id="ARBA00022692"/>
    </source>
</evidence>
<proteinExistence type="predicted"/>
<dbReference type="PANTHER" id="PTHR33529:SF6">
    <property type="entry name" value="YJGP_YJGQ FAMILY PERMEASE"/>
    <property type="match status" value="1"/>
</dbReference>
<dbReference type="GO" id="GO:0015920">
    <property type="term" value="P:lipopolysaccharide transport"/>
    <property type="evidence" value="ECO:0007669"/>
    <property type="project" value="TreeGrafter"/>
</dbReference>
<evidence type="ECO:0000256" key="2">
    <source>
        <dbReference type="ARBA" id="ARBA00022475"/>
    </source>
</evidence>
<feature type="transmembrane region" description="Helical" evidence="6">
    <location>
        <begin position="310"/>
        <end position="328"/>
    </location>
</feature>
<dbReference type="Proteomes" id="UP000198755">
    <property type="component" value="Unassembled WGS sequence"/>
</dbReference>
<evidence type="ECO:0000313" key="8">
    <source>
        <dbReference type="Proteomes" id="UP000198755"/>
    </source>
</evidence>
<feature type="transmembrane region" description="Helical" evidence="6">
    <location>
        <begin position="283"/>
        <end position="303"/>
    </location>
</feature>
<comment type="subcellular location">
    <subcellularLocation>
        <location evidence="1">Cell membrane</location>
        <topology evidence="1">Multi-pass membrane protein</topology>
    </subcellularLocation>
</comment>
<keyword evidence="8" id="KW-1185">Reference proteome</keyword>
<dbReference type="EMBL" id="FOSN01000003">
    <property type="protein sequence ID" value="SFK18787.1"/>
    <property type="molecule type" value="Genomic_DNA"/>
</dbReference>
<keyword evidence="3 6" id="KW-0812">Transmembrane</keyword>
<dbReference type="PANTHER" id="PTHR33529">
    <property type="entry name" value="SLR0882 PROTEIN-RELATED"/>
    <property type="match status" value="1"/>
</dbReference>
<keyword evidence="2" id="KW-1003">Cell membrane</keyword>
<dbReference type="RefSeq" id="WP_091679294.1">
    <property type="nucleotide sequence ID" value="NZ_FOSN01000003.1"/>
</dbReference>
<evidence type="ECO:0000256" key="4">
    <source>
        <dbReference type="ARBA" id="ARBA00022989"/>
    </source>
</evidence>
<sequence length="373" mass="41129">MPRLLYLYLAKRIAVSALVIEASLCIPVVMTSLFHYLPPAAVRAGLLWPALLGTMPTVLYVALPMAVGVAIALEFSRMTSDGMIAVLYSLRLSVWSIATPSCGVAVIAVAAGLWLSSFFAPSHVGEMQDVIHIIRNSLNHRMLEPARFYTFDGGSRTMYFQRWRSADVVSGMFIYQFDAAKNEEQIITAAETEFRRNEQSVVMILSNGSIQTRSEGGSAIRTTNFDEYVIPMEMQGAGAMPKRGWRGAFEMPFWEFFHSIPPERDGPRRFAEWMSEATKRCGIPLLALAHAMLAIGLVLNLSAATGRSSAAAPAIVLMIPAVHVAILIGAETLVRQDPRFVWLVGIAILAEFAVAIWLLHRRNADFPARRSKA</sequence>
<evidence type="ECO:0000256" key="6">
    <source>
        <dbReference type="SAM" id="Phobius"/>
    </source>
</evidence>
<feature type="transmembrane region" description="Helical" evidence="6">
    <location>
        <begin position="94"/>
        <end position="115"/>
    </location>
</feature>
<keyword evidence="4 6" id="KW-1133">Transmembrane helix</keyword>
<dbReference type="OrthoDB" id="8433257at2"/>
<feature type="transmembrane region" description="Helical" evidence="6">
    <location>
        <begin position="12"/>
        <end position="34"/>
    </location>
</feature>
<keyword evidence="5 6" id="KW-0472">Membrane</keyword>
<reference evidence="7 8" key="1">
    <citation type="submission" date="2016-10" db="EMBL/GenBank/DDBJ databases">
        <authorList>
            <person name="de Groot N.N."/>
        </authorList>
    </citation>
    <scope>NUCLEOTIDE SEQUENCE [LARGE SCALE GENOMIC DNA]</scope>
    <source>
        <strain evidence="7 8">NE2</strain>
    </source>
</reference>
<accession>A0A1I3XGT8</accession>
<evidence type="ECO:0000313" key="7">
    <source>
        <dbReference type="EMBL" id="SFK18787.1"/>
    </source>
</evidence>
<gene>
    <name evidence="7" type="ORF">SAMN05444581_103120</name>
</gene>